<dbReference type="GO" id="GO:0016020">
    <property type="term" value="C:membrane"/>
    <property type="evidence" value="ECO:0007669"/>
    <property type="project" value="UniProtKB-SubCell"/>
</dbReference>
<dbReference type="InterPro" id="IPR002645">
    <property type="entry name" value="STAS_dom"/>
</dbReference>
<dbReference type="Gene3D" id="3.30.750.24">
    <property type="entry name" value="STAS domain"/>
    <property type="match status" value="1"/>
</dbReference>
<evidence type="ECO:0000259" key="6">
    <source>
        <dbReference type="PROSITE" id="PS50801"/>
    </source>
</evidence>
<evidence type="ECO:0000256" key="4">
    <source>
        <dbReference type="ARBA" id="ARBA00023136"/>
    </source>
</evidence>
<reference evidence="7" key="1">
    <citation type="submission" date="2022-10" db="EMBL/GenBank/DDBJ databases">
        <title>The WGS of Solirubrobacter ginsenosidimutans DSM 21036.</title>
        <authorList>
            <person name="Jiang Z."/>
        </authorList>
    </citation>
    <scope>NUCLEOTIDE SEQUENCE</scope>
    <source>
        <strain evidence="7">DSM 21036</strain>
    </source>
</reference>
<name>A0A9X3RZV4_9ACTN</name>
<dbReference type="InterPro" id="IPR001902">
    <property type="entry name" value="SLC26A/SulP_fam"/>
</dbReference>
<evidence type="ECO:0000313" key="8">
    <source>
        <dbReference type="Proteomes" id="UP001149140"/>
    </source>
</evidence>
<dbReference type="InterPro" id="IPR036513">
    <property type="entry name" value="STAS_dom_sf"/>
</dbReference>
<keyword evidence="2 5" id="KW-0812">Transmembrane</keyword>
<dbReference type="Pfam" id="PF01740">
    <property type="entry name" value="STAS"/>
    <property type="match status" value="1"/>
</dbReference>
<accession>A0A9X3RZV4</accession>
<dbReference type="PANTHER" id="PTHR11814">
    <property type="entry name" value="SULFATE TRANSPORTER"/>
    <property type="match status" value="1"/>
</dbReference>
<sequence length="577" mass="60250">MDALRGLGRWLPGLALLRGPRDGGLRRDAVAGVVLAALLVPQGMAYAELAGMPPVTGLYATAVPLAVYFLLGPSRILILGPDSAVSPLVAAAIIPLAAGGDMAMRVELAGLLALLVGAIMLAGGLARFGFVTELLSMPVRLGYLAGIAVTVIVAQLPKLFGFSVDAESFIPGVRDFVTGLDETNATALAIGLGSLAVIVGLRLVAPKVPGVFLAVALATAAVAALGLADDVPVVGSVPSGLPAFGVPDVSLDDFKALIPAAVGIAFVAFTDTSVLSRSYAGRLNQEVDQNQELAVLGVANLATGFFQGFPISSSSSRTAVAEDIGARSQLAGVTGALVLSVLLIAGTGLVHDLPVSTLAAVVIVAVLSLIDVGAARRLYSRRRSEFALAMVAFSGVAVLGVLWGIGIAIGLSLLNFIRRAWRPHDAVLGRVDNLKGYHDIGRYPEARRIPGLVLYRFDAPLFFANVDHFRERVRALARSGDVAWIVVAAEPITDIDVTAGEALGALHDELEAAGIELAFAELKDPVRDWLRRYGVDDAIGGNRFFPTIGVAVAAYLRETGVDWFDWEDRPEQPGAQR</sequence>
<evidence type="ECO:0000256" key="3">
    <source>
        <dbReference type="ARBA" id="ARBA00022989"/>
    </source>
</evidence>
<comment type="caution">
    <text evidence="7">The sequence shown here is derived from an EMBL/GenBank/DDBJ whole genome shotgun (WGS) entry which is preliminary data.</text>
</comment>
<feature type="transmembrane region" description="Helical" evidence="5">
    <location>
        <begin position="142"/>
        <end position="164"/>
    </location>
</feature>
<dbReference type="InterPro" id="IPR011547">
    <property type="entry name" value="SLC26A/SulP_dom"/>
</dbReference>
<feature type="domain" description="STAS" evidence="6">
    <location>
        <begin position="442"/>
        <end position="555"/>
    </location>
</feature>
<keyword evidence="8" id="KW-1185">Reference proteome</keyword>
<dbReference type="PROSITE" id="PS50801">
    <property type="entry name" value="STAS"/>
    <property type="match status" value="1"/>
</dbReference>
<gene>
    <name evidence="7" type="primary">sulP</name>
    <name evidence="7" type="ORF">OM076_00145</name>
</gene>
<feature type="transmembrane region" description="Helical" evidence="5">
    <location>
        <begin position="78"/>
        <end position="98"/>
    </location>
</feature>
<feature type="transmembrane region" description="Helical" evidence="5">
    <location>
        <begin position="386"/>
        <end position="414"/>
    </location>
</feature>
<evidence type="ECO:0000256" key="2">
    <source>
        <dbReference type="ARBA" id="ARBA00022692"/>
    </source>
</evidence>
<evidence type="ECO:0000313" key="7">
    <source>
        <dbReference type="EMBL" id="MDA0158656.1"/>
    </source>
</evidence>
<keyword evidence="3 5" id="KW-1133">Transmembrane helix</keyword>
<dbReference type="CDD" id="cd07042">
    <property type="entry name" value="STAS_SulP_like_sulfate_transporter"/>
    <property type="match status" value="1"/>
</dbReference>
<feature type="transmembrane region" description="Helical" evidence="5">
    <location>
        <begin position="330"/>
        <end position="349"/>
    </location>
</feature>
<feature type="transmembrane region" description="Helical" evidence="5">
    <location>
        <begin position="355"/>
        <end position="374"/>
    </location>
</feature>
<proteinExistence type="predicted"/>
<feature type="transmembrane region" description="Helical" evidence="5">
    <location>
        <begin position="53"/>
        <end position="71"/>
    </location>
</feature>
<dbReference type="Proteomes" id="UP001149140">
    <property type="component" value="Unassembled WGS sequence"/>
</dbReference>
<dbReference type="GO" id="GO:0055085">
    <property type="term" value="P:transmembrane transport"/>
    <property type="evidence" value="ECO:0007669"/>
    <property type="project" value="InterPro"/>
</dbReference>
<dbReference type="Pfam" id="PF00916">
    <property type="entry name" value="Sulfate_transp"/>
    <property type="match status" value="1"/>
</dbReference>
<dbReference type="SUPFAM" id="SSF52091">
    <property type="entry name" value="SpoIIaa-like"/>
    <property type="match status" value="1"/>
</dbReference>
<comment type="subcellular location">
    <subcellularLocation>
        <location evidence="1">Membrane</location>
        <topology evidence="1">Multi-pass membrane protein</topology>
    </subcellularLocation>
</comment>
<feature type="transmembrane region" description="Helical" evidence="5">
    <location>
        <begin position="256"/>
        <end position="275"/>
    </location>
</feature>
<dbReference type="EMBL" id="JAPDOD010000001">
    <property type="protein sequence ID" value="MDA0158656.1"/>
    <property type="molecule type" value="Genomic_DNA"/>
</dbReference>
<dbReference type="AlphaFoldDB" id="A0A9X3RZV4"/>
<feature type="transmembrane region" description="Helical" evidence="5">
    <location>
        <begin position="211"/>
        <end position="228"/>
    </location>
</feature>
<organism evidence="7 8">
    <name type="scientific">Solirubrobacter ginsenosidimutans</name>
    <dbReference type="NCBI Taxonomy" id="490573"/>
    <lineage>
        <taxon>Bacteria</taxon>
        <taxon>Bacillati</taxon>
        <taxon>Actinomycetota</taxon>
        <taxon>Thermoleophilia</taxon>
        <taxon>Solirubrobacterales</taxon>
        <taxon>Solirubrobacteraceae</taxon>
        <taxon>Solirubrobacter</taxon>
    </lineage>
</organism>
<feature type="transmembrane region" description="Helical" evidence="5">
    <location>
        <begin position="110"/>
        <end position="130"/>
    </location>
</feature>
<dbReference type="NCBIfam" id="TIGR00815">
    <property type="entry name" value="sulP"/>
    <property type="match status" value="1"/>
</dbReference>
<evidence type="ECO:0000256" key="5">
    <source>
        <dbReference type="SAM" id="Phobius"/>
    </source>
</evidence>
<evidence type="ECO:0000256" key="1">
    <source>
        <dbReference type="ARBA" id="ARBA00004141"/>
    </source>
</evidence>
<keyword evidence="4 5" id="KW-0472">Membrane</keyword>
<protein>
    <submittedName>
        <fullName evidence="7">Sulfate permease</fullName>
    </submittedName>
</protein>
<feature type="transmembrane region" description="Helical" evidence="5">
    <location>
        <begin position="184"/>
        <end position="204"/>
    </location>
</feature>
<dbReference type="RefSeq" id="WP_270037245.1">
    <property type="nucleotide sequence ID" value="NZ_JAPDOD010000001.1"/>
</dbReference>